<keyword evidence="6" id="KW-0614">Plasmid</keyword>
<dbReference type="SMART" id="SM00237">
    <property type="entry name" value="Calx_beta"/>
    <property type="match status" value="1"/>
</dbReference>
<name>A0AAU9CKB4_9BACT</name>
<keyword evidence="2" id="KW-0677">Repeat</keyword>
<dbReference type="GO" id="GO:0016020">
    <property type="term" value="C:membrane"/>
    <property type="evidence" value="ECO:0007669"/>
    <property type="project" value="InterPro"/>
</dbReference>
<accession>A0AAU9CKB4</accession>
<evidence type="ECO:0000313" key="6">
    <source>
        <dbReference type="EMBL" id="BDD12524.1"/>
    </source>
</evidence>
<dbReference type="GO" id="GO:0007154">
    <property type="term" value="P:cell communication"/>
    <property type="evidence" value="ECO:0007669"/>
    <property type="project" value="InterPro"/>
</dbReference>
<protein>
    <recommendedName>
        <fullName evidence="5">Calx-beta domain-containing protein</fullName>
    </recommendedName>
</protein>
<gene>
    <name evidence="6" type="ORF">FUAX_49560</name>
</gene>
<dbReference type="Gene3D" id="2.60.40.2030">
    <property type="match status" value="1"/>
</dbReference>
<geneLocation type="plasmid" evidence="6 7">
    <name>pFA5</name>
</geneLocation>
<dbReference type="InterPro" id="IPR038081">
    <property type="entry name" value="CalX-like_sf"/>
</dbReference>
<feature type="chain" id="PRO_5043560682" description="Calx-beta domain-containing protein" evidence="4">
    <location>
        <begin position="18"/>
        <end position="630"/>
    </location>
</feature>
<evidence type="ECO:0000259" key="5">
    <source>
        <dbReference type="SMART" id="SM00237"/>
    </source>
</evidence>
<organism evidence="6 7">
    <name type="scientific">Fulvitalea axinellae</name>
    <dbReference type="NCBI Taxonomy" id="1182444"/>
    <lineage>
        <taxon>Bacteria</taxon>
        <taxon>Pseudomonadati</taxon>
        <taxon>Bacteroidota</taxon>
        <taxon>Cytophagia</taxon>
        <taxon>Cytophagales</taxon>
        <taxon>Persicobacteraceae</taxon>
        <taxon>Fulvitalea</taxon>
    </lineage>
</organism>
<keyword evidence="7" id="KW-1185">Reference proteome</keyword>
<dbReference type="InterPro" id="IPR003644">
    <property type="entry name" value="Calx_beta"/>
</dbReference>
<dbReference type="Gene3D" id="3.40.50.1820">
    <property type="entry name" value="alpha/beta hydrolase"/>
    <property type="match status" value="1"/>
</dbReference>
<feature type="domain" description="Calx-beta" evidence="5">
    <location>
        <begin position="17"/>
        <end position="123"/>
    </location>
</feature>
<feature type="signal peptide" evidence="4">
    <location>
        <begin position="1"/>
        <end position="17"/>
    </location>
</feature>
<evidence type="ECO:0000256" key="4">
    <source>
        <dbReference type="SAM" id="SignalP"/>
    </source>
</evidence>
<dbReference type="SUPFAM" id="SSF53474">
    <property type="entry name" value="alpha/beta-Hydrolases"/>
    <property type="match status" value="1"/>
</dbReference>
<evidence type="ECO:0000256" key="3">
    <source>
        <dbReference type="ARBA" id="ARBA00022837"/>
    </source>
</evidence>
<dbReference type="PROSITE" id="PS51257">
    <property type="entry name" value="PROKAR_LIPOPROTEIN"/>
    <property type="match status" value="1"/>
</dbReference>
<reference evidence="6 7" key="1">
    <citation type="submission" date="2021-12" db="EMBL/GenBank/DDBJ databases">
        <title>Genome sequencing of bacteria with rrn-lacking chromosome and rrn-plasmid.</title>
        <authorList>
            <person name="Anda M."/>
            <person name="Iwasaki W."/>
        </authorList>
    </citation>
    <scope>NUCLEOTIDE SEQUENCE [LARGE SCALE GENOMIC DNA]</scope>
    <source>
        <strain evidence="6 7">DSM 100852</strain>
        <plasmid evidence="6 7">pFA5</plasmid>
    </source>
</reference>
<dbReference type="SUPFAM" id="SSF141072">
    <property type="entry name" value="CalX-like"/>
    <property type="match status" value="1"/>
</dbReference>
<sequence length="630" mass="69079">MIKKLLFPLFFACALMACEKDDSEDKATTPVVSFSITETSLKETSGAFSVLLTCDNKLNTNATVEIALDGTAKYGEDYTTIPEASEGKVTLDIVEGEWKASFDIKPTKDDKNEENETVALELSVGPEEKAVVVGEKKAMTVTIKNINPDGTGNNGGGANPDGLPCTKKLETYSNITKTICSTNIAGLNVVFVEPSSGKPTRLAVLFPDKDLQADQLRRGLGGGLDFADENDLLLIAISDPEEKNWKKVKNHERVKEALEDVLEAYDLPSDNILFSGVDEGGHYLTDKFIPAFGDVFQGAFHLPSGIYQPSVASFAWDPTQKAELVNKFALFFDYGASYPALIGLSKEKIDNAYTQKGFKVTPKKDPGRCENNAYTNRLTFWQEYMQGTPYVRPAVGQITCEEQLKTHVDGMMVCKTKLAGIEVVYSRRSDGTSPKQLAVLFHGDGGSAMGAGVSYNMEFAKKHNLLLMAMSADAWKDSKTMGPIHSWAKKNCANGVREILHAFTDQFGLPKDKVLFSGASGGGWYLADELVPTLGGEFQGPVHMACGATRPNDSNFEWDPATMTTERDKLPLYFDYGTGDFVTPSIEKGIKYYKEKGFNVKTPDPLGNEGHCGTKYIDNRKAFWSKYLVK</sequence>
<dbReference type="Proteomes" id="UP001348817">
    <property type="component" value="Plasmid pFA5"/>
</dbReference>
<evidence type="ECO:0000256" key="1">
    <source>
        <dbReference type="ARBA" id="ARBA00022729"/>
    </source>
</evidence>
<dbReference type="InterPro" id="IPR029058">
    <property type="entry name" value="AB_hydrolase_fold"/>
</dbReference>
<dbReference type="AlphaFoldDB" id="A0AAU9CKB4"/>
<proteinExistence type="predicted"/>
<keyword evidence="3" id="KW-0106">Calcium</keyword>
<dbReference type="RefSeq" id="WP_338395843.1">
    <property type="nucleotide sequence ID" value="NZ_AP025319.1"/>
</dbReference>
<evidence type="ECO:0000256" key="2">
    <source>
        <dbReference type="ARBA" id="ARBA00022737"/>
    </source>
</evidence>
<dbReference type="EMBL" id="AP025319">
    <property type="protein sequence ID" value="BDD12524.1"/>
    <property type="molecule type" value="Genomic_DNA"/>
</dbReference>
<dbReference type="Pfam" id="PF03160">
    <property type="entry name" value="Calx-beta"/>
    <property type="match status" value="1"/>
</dbReference>
<evidence type="ECO:0000313" key="7">
    <source>
        <dbReference type="Proteomes" id="UP001348817"/>
    </source>
</evidence>
<dbReference type="KEGG" id="fax:FUAX_49560"/>
<keyword evidence="1 4" id="KW-0732">Signal</keyword>